<feature type="compositionally biased region" description="Polar residues" evidence="1">
    <location>
        <begin position="141"/>
        <end position="153"/>
    </location>
</feature>
<evidence type="ECO:0000313" key="4">
    <source>
        <dbReference type="EMBL" id="KAK8494097.1"/>
    </source>
</evidence>
<dbReference type="EMBL" id="JBBPBM010000566">
    <property type="protein sequence ID" value="KAK8494097.1"/>
    <property type="molecule type" value="Genomic_DNA"/>
</dbReference>
<dbReference type="Pfam" id="PF12776">
    <property type="entry name" value="Myb_DNA-bind_3"/>
    <property type="match status" value="1"/>
</dbReference>
<sequence length="419" mass="48098">MKNFEKETRKSYTQKQLKNRWDILKKEWKLWKKLKEKDTGLGWNPIKGIVDASEEWWESRLKVVPEAQRFKLPSIDPELEDKLDQMFKGIVATGDKAWAPSSGILPTDFVEHETLEEIEEDNAMDVVHMLSQVRCDENNESPEIQSEPTQNVQQKRKSTEAGPSHLKTRKKKSSQQIGGAAKLSMQIDKLCSTAASMSEETSRLNPITDPFGIPQAVKILEELSEEVPEASKLYFFALKLIANKEKRIVFLSIPQRVMSISGINSSNGDENDDEREINELSQHQQNYQRLFAVTASSVQLYYEKYLLKQPCMDLKQSGDAWIREILNGHESRCMINFRMSKTVFTSLLRVLETRYNLQGLDDADFMEYENNDMANENINPEDVHGDESYDDIGDELNVSSGYEMEIMRDVIACSLMNSS</sequence>
<evidence type="ECO:0000259" key="3">
    <source>
        <dbReference type="Pfam" id="PF26138"/>
    </source>
</evidence>
<feature type="domain" description="Myb/SANT-like" evidence="2">
    <location>
        <begin position="2"/>
        <end position="58"/>
    </location>
</feature>
<evidence type="ECO:0000313" key="5">
    <source>
        <dbReference type="Proteomes" id="UP001472677"/>
    </source>
</evidence>
<reference evidence="4 5" key="1">
    <citation type="journal article" date="2024" name="G3 (Bethesda)">
        <title>Genome assembly of Hibiscus sabdariffa L. provides insights into metabolisms of medicinal natural products.</title>
        <authorList>
            <person name="Kim T."/>
        </authorList>
    </citation>
    <scope>NUCLEOTIDE SEQUENCE [LARGE SCALE GENOMIC DNA]</scope>
    <source>
        <strain evidence="4">TK-2024</strain>
        <tissue evidence="4">Old leaves</tissue>
    </source>
</reference>
<protein>
    <recommendedName>
        <fullName evidence="6">Myb/SANT-like domain-containing protein</fullName>
    </recommendedName>
</protein>
<dbReference type="InterPro" id="IPR058353">
    <property type="entry name" value="DUF8040"/>
</dbReference>
<name>A0ABR2ALR0_9ROSI</name>
<feature type="region of interest" description="Disordered" evidence="1">
    <location>
        <begin position="137"/>
        <end position="178"/>
    </location>
</feature>
<accession>A0ABR2ALR0</accession>
<comment type="caution">
    <text evidence="4">The sequence shown here is derived from an EMBL/GenBank/DDBJ whole genome shotgun (WGS) entry which is preliminary data.</text>
</comment>
<evidence type="ECO:0000256" key="1">
    <source>
        <dbReference type="SAM" id="MobiDB-lite"/>
    </source>
</evidence>
<dbReference type="PANTHER" id="PTHR31704">
    <property type="entry name" value="MYB/SANT-LIKE DNA-BINDING DOMAIN PROTEIN-RELATED"/>
    <property type="match status" value="1"/>
</dbReference>
<evidence type="ECO:0000259" key="2">
    <source>
        <dbReference type="Pfam" id="PF12776"/>
    </source>
</evidence>
<feature type="domain" description="DUF8040" evidence="3">
    <location>
        <begin position="315"/>
        <end position="359"/>
    </location>
</feature>
<evidence type="ECO:0008006" key="6">
    <source>
        <dbReference type="Google" id="ProtNLM"/>
    </source>
</evidence>
<dbReference type="Pfam" id="PF26138">
    <property type="entry name" value="DUF8040"/>
    <property type="match status" value="1"/>
</dbReference>
<dbReference type="PANTHER" id="PTHR31704:SF37">
    <property type="entry name" value="HEAT SHOCK PROTEIN"/>
    <property type="match status" value="1"/>
</dbReference>
<dbReference type="Proteomes" id="UP001472677">
    <property type="component" value="Unassembled WGS sequence"/>
</dbReference>
<keyword evidence="5" id="KW-1185">Reference proteome</keyword>
<gene>
    <name evidence="4" type="ORF">V6N12_000328</name>
</gene>
<dbReference type="InterPro" id="IPR024752">
    <property type="entry name" value="Myb/SANT-like_dom"/>
</dbReference>
<proteinExistence type="predicted"/>
<organism evidence="4 5">
    <name type="scientific">Hibiscus sabdariffa</name>
    <name type="common">roselle</name>
    <dbReference type="NCBI Taxonomy" id="183260"/>
    <lineage>
        <taxon>Eukaryota</taxon>
        <taxon>Viridiplantae</taxon>
        <taxon>Streptophyta</taxon>
        <taxon>Embryophyta</taxon>
        <taxon>Tracheophyta</taxon>
        <taxon>Spermatophyta</taxon>
        <taxon>Magnoliopsida</taxon>
        <taxon>eudicotyledons</taxon>
        <taxon>Gunneridae</taxon>
        <taxon>Pentapetalae</taxon>
        <taxon>rosids</taxon>
        <taxon>malvids</taxon>
        <taxon>Malvales</taxon>
        <taxon>Malvaceae</taxon>
        <taxon>Malvoideae</taxon>
        <taxon>Hibiscus</taxon>
    </lineage>
</organism>